<comment type="caution">
    <text evidence="2">The sequence shown here is derived from an EMBL/GenBank/DDBJ whole genome shotgun (WGS) entry which is preliminary data.</text>
</comment>
<proteinExistence type="predicted"/>
<dbReference type="SUPFAM" id="SSF69318">
    <property type="entry name" value="Integrin alpha N-terminal domain"/>
    <property type="match status" value="1"/>
</dbReference>
<sequence length="373" mass="39380">MKQYLLIALVTIGVCDQLHAERLSFFPKISYSANAKPYSVAIGDFNRDGKPDIVSVGFNNDVGVFKIFLGKGDGSFSQSSTIQTENISPISVAIEDFNHDGILDIVSGGPLSFSRNYLPGVLAVFLGNGKGGFLPETDYSVSYYPTSIAIGDFNHDGNPDLVVVNPDHDYLSILLGNGKGGFLPEADYTVLGSNSVAIGDLNRDGNPDLVTANLNNKGLSVLLSDGDGGYIPKGKYLTGNNGAAVAISDLNHDGQLDLFASINNGLVALLGNGKGGFRLKLSYGLDNRPNSVVIADLNRDGNPDLVASTYGNDNNLSILLGKGNGEFQDKMNYSVGSFPQSIAIGDLNHDAKLDLVTANTGSNNISILINNSH</sequence>
<accession>A0A0F3IGI9</accession>
<dbReference type="PANTHER" id="PTHR46580">
    <property type="entry name" value="SENSOR KINASE-RELATED"/>
    <property type="match status" value="1"/>
</dbReference>
<evidence type="ECO:0000313" key="3">
    <source>
        <dbReference type="Proteomes" id="UP000033684"/>
    </source>
</evidence>
<evidence type="ECO:0008006" key="4">
    <source>
        <dbReference type="Google" id="ProtNLM"/>
    </source>
</evidence>
<reference evidence="3" key="1">
    <citation type="submission" date="2015-03" db="EMBL/GenBank/DDBJ databases">
        <title>Draft genome sequence of a novel methanotroph (Sn10-6) isolated from flooded ricefield rhizosphere in India.</title>
        <authorList>
            <person name="Pandit P.S."/>
            <person name="Pore S.D."/>
            <person name="Arora P."/>
            <person name="Kapse N.G."/>
            <person name="Dhakephalkar P.K."/>
            <person name="Rahalkar M.C."/>
        </authorList>
    </citation>
    <scope>NUCLEOTIDE SEQUENCE [LARGE SCALE GENOMIC DNA]</scope>
    <source>
        <strain evidence="3">Sn10-6</strain>
    </source>
</reference>
<dbReference type="OrthoDB" id="6192521at2"/>
<dbReference type="Proteomes" id="UP000033684">
    <property type="component" value="Unassembled WGS sequence"/>
</dbReference>
<dbReference type="Gene3D" id="2.130.10.130">
    <property type="entry name" value="Integrin alpha, N-terminal"/>
    <property type="match status" value="2"/>
</dbReference>
<dbReference type="RefSeq" id="WP_045779800.1">
    <property type="nucleotide sequence ID" value="NZ_LAJX01000153.1"/>
</dbReference>
<keyword evidence="1" id="KW-0732">Signal</keyword>
<evidence type="ECO:0000256" key="1">
    <source>
        <dbReference type="ARBA" id="ARBA00022729"/>
    </source>
</evidence>
<dbReference type="EMBL" id="LAJX01000153">
    <property type="protein sequence ID" value="KJV05920.1"/>
    <property type="molecule type" value="Genomic_DNA"/>
</dbReference>
<gene>
    <name evidence="2" type="ORF">VZ94_14680</name>
</gene>
<name>A0A0F3IGI9_9GAMM</name>
<reference evidence="2 3" key="2">
    <citation type="journal article" date="2016" name="Microb. Ecol.">
        <title>Genome Characteristics of a Novel Type I Methanotroph (Sn10-6) Isolated from a Flooded Indian Rice Field.</title>
        <authorList>
            <person name="Rahalkar M.C."/>
            <person name="Pandit P.S."/>
            <person name="Dhakephalkar P.K."/>
            <person name="Pore S."/>
            <person name="Arora P."/>
            <person name="Kapse N."/>
        </authorList>
    </citation>
    <scope>NUCLEOTIDE SEQUENCE [LARGE SCALE GENOMIC DNA]</scope>
    <source>
        <strain evidence="2 3">Sn10-6</strain>
    </source>
</reference>
<dbReference type="AlphaFoldDB" id="A0A0F3IGI9"/>
<evidence type="ECO:0000313" key="2">
    <source>
        <dbReference type="EMBL" id="KJV05920.1"/>
    </source>
</evidence>
<organism evidence="2 3">
    <name type="scientific">Methylocucumis oryzae</name>
    <dbReference type="NCBI Taxonomy" id="1632867"/>
    <lineage>
        <taxon>Bacteria</taxon>
        <taxon>Pseudomonadati</taxon>
        <taxon>Pseudomonadota</taxon>
        <taxon>Gammaproteobacteria</taxon>
        <taxon>Methylococcales</taxon>
        <taxon>Methylococcaceae</taxon>
        <taxon>Methylocucumis</taxon>
    </lineage>
</organism>
<dbReference type="Pfam" id="PF13517">
    <property type="entry name" value="FG-GAP_3"/>
    <property type="match status" value="4"/>
</dbReference>
<dbReference type="InterPro" id="IPR028994">
    <property type="entry name" value="Integrin_alpha_N"/>
</dbReference>
<protein>
    <recommendedName>
        <fullName evidence="4">VCBS repeat-containing protein</fullName>
    </recommendedName>
</protein>
<keyword evidence="3" id="KW-1185">Reference proteome</keyword>
<dbReference type="InterPro" id="IPR013517">
    <property type="entry name" value="FG-GAP"/>
</dbReference>